<dbReference type="Proteomes" id="UP000078309">
    <property type="component" value="Unassembled WGS sequence"/>
</dbReference>
<evidence type="ECO:0000313" key="8">
    <source>
        <dbReference type="EMBL" id="MBT2917509.1"/>
    </source>
</evidence>
<evidence type="ECO:0000313" key="10">
    <source>
        <dbReference type="Proteomes" id="UP000726136"/>
    </source>
</evidence>
<dbReference type="RefSeq" id="WP_017042726.1">
    <property type="nucleotide sequence ID" value="NZ_CP011464.1"/>
</dbReference>
<dbReference type="AlphaFoldDB" id="A0ABD4QQM0"/>
<organism evidence="8 9">
    <name type="scientific">Vibrio anguillarum</name>
    <name type="common">Listonella anguillarum</name>
    <dbReference type="NCBI Taxonomy" id="55601"/>
    <lineage>
        <taxon>Bacteria</taxon>
        <taxon>Pseudomonadati</taxon>
        <taxon>Pseudomonadota</taxon>
        <taxon>Gammaproteobacteria</taxon>
        <taxon>Vibrionales</taxon>
        <taxon>Vibrionaceae</taxon>
        <taxon>Vibrio</taxon>
    </lineage>
</organism>
<keyword evidence="2" id="KW-1003">Cell membrane</keyword>
<protein>
    <submittedName>
        <fullName evidence="8">CidA/LrgA family protein</fullName>
    </submittedName>
</protein>
<reference evidence="8" key="3">
    <citation type="submission" date="2021-05" db="EMBL/GenBank/DDBJ databases">
        <authorList>
            <person name="Kalatzis P.G."/>
            <person name="Castillo D."/>
            <person name="D'Alvise P."/>
            <person name="Middelboe M."/>
            <person name="Gram L."/>
        </authorList>
    </citation>
    <scope>NUCLEOTIDE SEQUENCE</scope>
    <source>
        <strain evidence="8">90-11-286</strain>
    </source>
</reference>
<dbReference type="Pfam" id="PF03788">
    <property type="entry name" value="LrgA"/>
    <property type="match status" value="1"/>
</dbReference>
<feature type="transmembrane region" description="Helical" evidence="6">
    <location>
        <begin position="12"/>
        <end position="30"/>
    </location>
</feature>
<dbReference type="Proteomes" id="UP000726136">
    <property type="component" value="Unassembled WGS sequence"/>
</dbReference>
<dbReference type="PANTHER" id="PTHR33931:SF2">
    <property type="entry name" value="HOLIN-LIKE PROTEIN CIDA"/>
    <property type="match status" value="1"/>
</dbReference>
<evidence type="ECO:0000256" key="3">
    <source>
        <dbReference type="ARBA" id="ARBA00022692"/>
    </source>
</evidence>
<comment type="subcellular location">
    <subcellularLocation>
        <location evidence="1">Cell membrane</location>
        <topology evidence="1">Multi-pass membrane protein</topology>
    </subcellularLocation>
</comment>
<proteinExistence type="predicted"/>
<keyword evidence="5 6" id="KW-0472">Membrane</keyword>
<evidence type="ECO:0000256" key="5">
    <source>
        <dbReference type="ARBA" id="ARBA00023136"/>
    </source>
</evidence>
<keyword evidence="4 6" id="KW-1133">Transmembrane helix</keyword>
<evidence type="ECO:0000256" key="2">
    <source>
        <dbReference type="ARBA" id="ARBA00022475"/>
    </source>
</evidence>
<reference evidence="8 9" key="1">
    <citation type="journal article" date="2017" name="J. Fish Dis.">
        <title>Comparative assessment of Vibrio virulence in marine fish larvae.</title>
        <authorList>
            <person name="Ronneseth A."/>
            <person name="Castillo D."/>
            <person name="D'Alvise P."/>
            <person name="Tonnesen O."/>
            <person name="Haugland G."/>
            <person name="Grotkjaer T."/>
            <person name="Engell-Sorensen K."/>
            <person name="Norremark L."/>
            <person name="Bergh O."/>
            <person name="Wergeland H.I."/>
            <person name="Gram L."/>
        </authorList>
    </citation>
    <scope>NUCLEOTIDE SEQUENCE [LARGE SCALE GENOMIC DNA]</scope>
    <source>
        <strain evidence="8 9">90-11-286</strain>
    </source>
</reference>
<evidence type="ECO:0000313" key="7">
    <source>
        <dbReference type="EMBL" id="MBF4372326.1"/>
    </source>
</evidence>
<name>A0ABD4QQM0_VIBAN</name>
<evidence type="ECO:0000256" key="6">
    <source>
        <dbReference type="SAM" id="Phobius"/>
    </source>
</evidence>
<sequence length="148" mass="17009">MQRIRNSQRVKNNLQTVVQVAALSMIWFLADFLVSTFHIPLPANLTGMLLLLTLVIMRVVKVDWLRKGATWLLAEMLLFFVPAVIAVVNYQELMQQQGLRIMAVLVISTIMVIAITAWTVDKMYRLELILARRKSNRAIRLTKVERSS</sequence>
<gene>
    <name evidence="7" type="ORF">EAY46_04435</name>
    <name evidence="8" type="ORF">PL14_02285</name>
</gene>
<accession>A0ABD4QQM0</accession>
<dbReference type="GO" id="GO:0005886">
    <property type="term" value="C:plasma membrane"/>
    <property type="evidence" value="ECO:0007669"/>
    <property type="project" value="UniProtKB-SubCell"/>
</dbReference>
<evidence type="ECO:0000256" key="1">
    <source>
        <dbReference type="ARBA" id="ARBA00004651"/>
    </source>
</evidence>
<keyword evidence="3 6" id="KW-0812">Transmembrane</keyword>
<evidence type="ECO:0000313" key="9">
    <source>
        <dbReference type="Proteomes" id="UP000078309"/>
    </source>
</evidence>
<reference evidence="7 10" key="2">
    <citation type="journal article" date="2021" name="PeerJ">
        <title>Analysis of 44 Vibrio anguillarum genomes reveals high genetic diversity.</title>
        <authorList>
            <person name="Hansen M.J."/>
            <person name="Dalsgaard I."/>
        </authorList>
    </citation>
    <scope>NUCLEOTIDE SEQUENCE [LARGE SCALE GENOMIC DNA]</scope>
    <source>
        <strain evidence="7 10">040915-1/1B</strain>
    </source>
</reference>
<evidence type="ECO:0000256" key="4">
    <source>
        <dbReference type="ARBA" id="ARBA00022989"/>
    </source>
</evidence>
<feature type="transmembrane region" description="Helical" evidence="6">
    <location>
        <begin position="36"/>
        <end position="57"/>
    </location>
</feature>
<keyword evidence="10" id="KW-1185">Reference proteome</keyword>
<dbReference type="PANTHER" id="PTHR33931">
    <property type="entry name" value="HOLIN-LIKE PROTEIN CIDA-RELATED"/>
    <property type="match status" value="1"/>
</dbReference>
<dbReference type="EMBL" id="JAHGUI010000010">
    <property type="protein sequence ID" value="MBT2917509.1"/>
    <property type="molecule type" value="Genomic_DNA"/>
</dbReference>
<feature type="transmembrane region" description="Helical" evidence="6">
    <location>
        <begin position="101"/>
        <end position="120"/>
    </location>
</feature>
<comment type="caution">
    <text evidence="8">The sequence shown here is derived from an EMBL/GenBank/DDBJ whole genome shotgun (WGS) entry which is preliminary data.</text>
</comment>
<feature type="transmembrane region" description="Helical" evidence="6">
    <location>
        <begin position="69"/>
        <end position="89"/>
    </location>
</feature>
<dbReference type="InterPro" id="IPR005538">
    <property type="entry name" value="LrgA/CidA"/>
</dbReference>
<dbReference type="EMBL" id="RDPI01000004">
    <property type="protein sequence ID" value="MBF4372326.1"/>
    <property type="molecule type" value="Genomic_DNA"/>
</dbReference>